<dbReference type="EMBL" id="AUWU02000006">
    <property type="protein sequence ID" value="KAH0571929.1"/>
    <property type="molecule type" value="Genomic_DNA"/>
</dbReference>
<evidence type="ECO:0000313" key="2">
    <source>
        <dbReference type="EMBL" id="EST46335.1"/>
    </source>
</evidence>
<reference evidence="3" key="2">
    <citation type="submission" date="2020-12" db="EMBL/GenBank/DDBJ databases">
        <title>New Spironucleus salmonicida genome in near-complete chromosomes.</title>
        <authorList>
            <person name="Xu F."/>
            <person name="Kurt Z."/>
            <person name="Jimenez-Gonzalez A."/>
            <person name="Astvaldsson A."/>
            <person name="Andersson J.O."/>
            <person name="Svard S.G."/>
        </authorList>
    </citation>
    <scope>NUCLEOTIDE SEQUENCE</scope>
    <source>
        <strain evidence="3">ATCC 50377</strain>
    </source>
</reference>
<dbReference type="VEuPathDB" id="GiardiaDB:SS50377_26129"/>
<dbReference type="Proteomes" id="UP000018208">
    <property type="component" value="Unassembled WGS sequence"/>
</dbReference>
<protein>
    <submittedName>
        <fullName evidence="2">Uncharacterized protein</fullName>
    </submittedName>
</protein>
<name>V6LP08_9EUKA</name>
<feature type="coiled-coil region" evidence="1">
    <location>
        <begin position="396"/>
        <end position="438"/>
    </location>
</feature>
<dbReference type="OrthoDB" id="10251961at2759"/>
<evidence type="ECO:0000256" key="1">
    <source>
        <dbReference type="SAM" id="Coils"/>
    </source>
</evidence>
<accession>V6LP08</accession>
<evidence type="ECO:0000313" key="4">
    <source>
        <dbReference type="Proteomes" id="UP000018208"/>
    </source>
</evidence>
<keyword evidence="4" id="KW-1185">Reference proteome</keyword>
<organism evidence="2">
    <name type="scientific">Spironucleus salmonicida</name>
    <dbReference type="NCBI Taxonomy" id="348837"/>
    <lineage>
        <taxon>Eukaryota</taxon>
        <taxon>Metamonada</taxon>
        <taxon>Diplomonadida</taxon>
        <taxon>Hexamitidae</taxon>
        <taxon>Hexamitinae</taxon>
        <taxon>Spironucleus</taxon>
    </lineage>
</organism>
<proteinExistence type="predicted"/>
<keyword evidence="1" id="KW-0175">Coiled coil</keyword>
<reference evidence="2 3" key="1">
    <citation type="journal article" date="2014" name="PLoS Genet.">
        <title>The Genome of Spironucleus salmonicida Highlights a Fish Pathogen Adapted to Fluctuating Environments.</title>
        <authorList>
            <person name="Xu F."/>
            <person name="Jerlstrom-Hultqvist J."/>
            <person name="Einarsson E."/>
            <person name="Astvaldsson A."/>
            <person name="Svard S.G."/>
            <person name="Andersson J.O."/>
        </authorList>
    </citation>
    <scope>NUCLEOTIDE SEQUENCE</scope>
    <source>
        <strain evidence="3">ATCC 50377</strain>
    </source>
</reference>
<dbReference type="AlphaFoldDB" id="V6LP08"/>
<evidence type="ECO:0000313" key="3">
    <source>
        <dbReference type="EMBL" id="KAH0571929.1"/>
    </source>
</evidence>
<dbReference type="EMBL" id="KI546077">
    <property type="protein sequence ID" value="EST46335.1"/>
    <property type="molecule type" value="Genomic_DNA"/>
</dbReference>
<gene>
    <name evidence="2" type="ORF">SS50377_13646</name>
    <name evidence="3" type="ORF">SS50377_26129</name>
</gene>
<sequence length="1049" mass="121486">MYWNSKTQPLTPLPKSPLCLSIHDSDESILFSGFFYKRHPFFKSSYTTRLLIFTPTRLVWADGEDDQVVPKRSFRRSRINAVKLACGPKFLPGLSIQIDEKYFIFTHDDPLKIDKLTNFVVNYIGMAEDWPSFDCYIPQRPIIKIGVTVPGERTQYPEVAYRSNPVFTPSQIALCRGSRVFCQGLVYLNKQRCRMLITNELIQICDDTGDILLKCTPLEVQSILINQQPVAINSLEFNNQRDLQIDVSGEIFNIINDPQSQCQWNGALASFLGVLPSLDCIKNIEQYAENEDQYFQIFEDINRNDNIKQRVKNEKNEDSQSSDDDYVMFQGEGEDGISEEENEIVDVLIHDIVEDENVVTTSEQESANSSAMNKSLVEHIQKNTRMSFHASGARKSKTKQEKMQKMQNKLQKKEREYIKQVQEQIQQLNKEIDNQSTDSFEQSNTPELDIQELQDKAVKYSLQSLTKVLDHADYQDDPELNTWDLLVPFFEEYELEPDHLTLIDEAAQVRRKVLFEYAKQLSVNESDLSVTIGTIPEPFGDLLEFIDKIVISTPKTIDPSSLCIAFPASDVISERAKYVRHELLDQFNENCAMYGELIDFLKAFLNLEYDHRNDNQERYLLLPPEFIINLKLHKYIPTYLKYHPQPDVLTALQTYKIIFWYSENLGCTLAQSLRKLIAQETLLSVNNSSHCVRDAAIQFLQDGDMFDVNEAEQFIQELSSYSTQRKQQFFASLDAENSTFFGQNLHIFGANERVRRAGKIVVQALVGRLEARIIRQYFYFITGNIDIGFDFQEAEKFVSYCEGSYCEILCQPHKIHINQVCRGVIKEIYEGYVQMVKGLENRNVSQFVKFDLNGKKWERRGLFMRYENQFFKQRGCCVERVTGSRPDEELPARQFLFFFGQTCWICRILEGPKIALLCQLKIEREGDRFEISMKGKPLLICEMQEEVWKIDGETRAEIPASVNLLQLLFAFCYEKFTQEAVRDMNPTQFRLFTLDSPLDHQGAEYRVHADAEEEGLLTFCQELKARQIIRSADEIDACLEVFKDVDGLD</sequence>